<organism evidence="1 2">
    <name type="scientific">Comamonas endophytica</name>
    <dbReference type="NCBI Taxonomy" id="2949090"/>
    <lineage>
        <taxon>Bacteria</taxon>
        <taxon>Pseudomonadati</taxon>
        <taxon>Pseudomonadota</taxon>
        <taxon>Betaproteobacteria</taxon>
        <taxon>Burkholderiales</taxon>
        <taxon>Comamonadaceae</taxon>
        <taxon>Comamonas</taxon>
    </lineage>
</organism>
<name>A0ABY6G8F5_9BURK</name>
<dbReference type="RefSeq" id="WP_231041846.1">
    <property type="nucleotide sequence ID" value="NZ_CP106881.1"/>
</dbReference>
<protein>
    <submittedName>
        <fullName evidence="1">DUF3460 family protein</fullName>
    </submittedName>
</protein>
<keyword evidence="2" id="KW-1185">Reference proteome</keyword>
<proteinExistence type="predicted"/>
<evidence type="ECO:0000313" key="1">
    <source>
        <dbReference type="EMBL" id="UYG50749.1"/>
    </source>
</evidence>
<dbReference type="Proteomes" id="UP001162800">
    <property type="component" value="Chromosome"/>
</dbReference>
<reference evidence="1" key="1">
    <citation type="submission" date="2022-09" db="EMBL/GenBank/DDBJ databases">
        <title>The complete genome of Acidovorax sp. 5MLIR.</title>
        <authorList>
            <person name="Liu L."/>
            <person name="Yue J."/>
            <person name="Yang F."/>
            <person name="Yuan J."/>
            <person name="Li L."/>
        </authorList>
    </citation>
    <scope>NUCLEOTIDE SEQUENCE</scope>
    <source>
        <strain evidence="1">5MLIR</strain>
    </source>
</reference>
<sequence>MSFFARPDYKSDATQFLDQLRAQRPEIEAQQREGRALLWDKEVDSEVWQEYRAGRVAQQPYVYQTKA</sequence>
<evidence type="ECO:0000313" key="2">
    <source>
        <dbReference type="Proteomes" id="UP001162800"/>
    </source>
</evidence>
<gene>
    <name evidence="1" type="ORF">M9799_11660</name>
</gene>
<dbReference type="InterPro" id="IPR021853">
    <property type="entry name" value="DUF3460"/>
</dbReference>
<accession>A0ABY6G8F5</accession>
<dbReference type="Pfam" id="PF11943">
    <property type="entry name" value="DUF3460"/>
    <property type="match status" value="1"/>
</dbReference>
<dbReference type="EMBL" id="CP106881">
    <property type="protein sequence ID" value="UYG50749.1"/>
    <property type="molecule type" value="Genomic_DNA"/>
</dbReference>